<feature type="region of interest" description="Disordered" evidence="5">
    <location>
        <begin position="110"/>
        <end position="134"/>
    </location>
</feature>
<accession>A0AAW0F109</accession>
<feature type="compositionally biased region" description="Polar residues" evidence="5">
    <location>
        <begin position="12"/>
        <end position="25"/>
    </location>
</feature>
<dbReference type="SUPFAM" id="SSF57850">
    <property type="entry name" value="RING/U-box"/>
    <property type="match status" value="1"/>
</dbReference>
<dbReference type="PANTHER" id="PTHR15710:SF77">
    <property type="entry name" value="RING-H2 FINGER PROTEIN ATL21B"/>
    <property type="match status" value="1"/>
</dbReference>
<protein>
    <submittedName>
        <fullName evidence="7">Ring finger domain containing protein</fullName>
    </submittedName>
</protein>
<dbReference type="InterPro" id="IPR001841">
    <property type="entry name" value="Znf_RING"/>
</dbReference>
<evidence type="ECO:0000256" key="5">
    <source>
        <dbReference type="SAM" id="MobiDB-lite"/>
    </source>
</evidence>
<evidence type="ECO:0000256" key="2">
    <source>
        <dbReference type="ARBA" id="ARBA00022771"/>
    </source>
</evidence>
<feature type="compositionally biased region" description="Low complexity" evidence="5">
    <location>
        <begin position="204"/>
        <end position="214"/>
    </location>
</feature>
<dbReference type="SMART" id="SM00184">
    <property type="entry name" value="RING"/>
    <property type="match status" value="1"/>
</dbReference>
<dbReference type="Proteomes" id="UP001430356">
    <property type="component" value="Unassembled WGS sequence"/>
</dbReference>
<comment type="caution">
    <text evidence="7">The sequence shown here is derived from an EMBL/GenBank/DDBJ whole genome shotgun (WGS) entry which is preliminary data.</text>
</comment>
<evidence type="ECO:0000256" key="3">
    <source>
        <dbReference type="ARBA" id="ARBA00022833"/>
    </source>
</evidence>
<feature type="region of interest" description="Disordered" evidence="5">
    <location>
        <begin position="1"/>
        <end position="25"/>
    </location>
</feature>
<dbReference type="GO" id="GO:0016567">
    <property type="term" value="P:protein ubiquitination"/>
    <property type="evidence" value="ECO:0007669"/>
    <property type="project" value="TreeGrafter"/>
</dbReference>
<evidence type="ECO:0000313" key="8">
    <source>
        <dbReference type="Proteomes" id="UP001430356"/>
    </source>
</evidence>
<dbReference type="InterPro" id="IPR013083">
    <property type="entry name" value="Znf_RING/FYVE/PHD"/>
</dbReference>
<dbReference type="GO" id="GO:0061630">
    <property type="term" value="F:ubiquitin protein ligase activity"/>
    <property type="evidence" value="ECO:0007669"/>
    <property type="project" value="TreeGrafter"/>
</dbReference>
<proteinExistence type="predicted"/>
<dbReference type="PROSITE" id="PS50089">
    <property type="entry name" value="ZF_RING_2"/>
    <property type="match status" value="1"/>
</dbReference>
<name>A0AAW0F109_9TRYP</name>
<keyword evidence="3" id="KW-0862">Zinc</keyword>
<reference evidence="7 8" key="1">
    <citation type="journal article" date="2021" name="MBio">
        <title>A New Model Trypanosomatid, Novymonas esmeraldas: Genomic Perception of Its 'Candidatus Pandoraea novymonadis' Endosymbiont.</title>
        <authorList>
            <person name="Zakharova A."/>
            <person name="Saura A."/>
            <person name="Butenko A."/>
            <person name="Podesvova L."/>
            <person name="Warmusova S."/>
            <person name="Kostygov A.Y."/>
            <person name="Nenarokova A."/>
            <person name="Lukes J."/>
            <person name="Opperdoes F.R."/>
            <person name="Yurchenko V."/>
        </authorList>
    </citation>
    <scope>NUCLEOTIDE SEQUENCE [LARGE SCALE GENOMIC DNA]</scope>
    <source>
        <strain evidence="7 8">E262AT.01</strain>
    </source>
</reference>
<dbReference type="GO" id="GO:0005737">
    <property type="term" value="C:cytoplasm"/>
    <property type="evidence" value="ECO:0007669"/>
    <property type="project" value="TreeGrafter"/>
</dbReference>
<evidence type="ECO:0000256" key="4">
    <source>
        <dbReference type="PROSITE-ProRule" id="PRU00175"/>
    </source>
</evidence>
<evidence type="ECO:0000256" key="1">
    <source>
        <dbReference type="ARBA" id="ARBA00022723"/>
    </source>
</evidence>
<feature type="compositionally biased region" description="Basic and acidic residues" evidence="5">
    <location>
        <begin position="1"/>
        <end position="10"/>
    </location>
</feature>
<keyword evidence="1" id="KW-0479">Metal-binding</keyword>
<organism evidence="7 8">
    <name type="scientific">Novymonas esmeraldas</name>
    <dbReference type="NCBI Taxonomy" id="1808958"/>
    <lineage>
        <taxon>Eukaryota</taxon>
        <taxon>Discoba</taxon>
        <taxon>Euglenozoa</taxon>
        <taxon>Kinetoplastea</taxon>
        <taxon>Metakinetoplastina</taxon>
        <taxon>Trypanosomatida</taxon>
        <taxon>Trypanosomatidae</taxon>
        <taxon>Novymonas</taxon>
    </lineage>
</organism>
<dbReference type="Pfam" id="PF13639">
    <property type="entry name" value="zf-RING_2"/>
    <property type="match status" value="1"/>
</dbReference>
<feature type="compositionally biased region" description="Low complexity" evidence="5">
    <location>
        <begin position="265"/>
        <end position="275"/>
    </location>
</feature>
<dbReference type="PANTHER" id="PTHR15710">
    <property type="entry name" value="E3 UBIQUITIN-PROTEIN LIGASE PRAJA"/>
    <property type="match status" value="1"/>
</dbReference>
<feature type="region of interest" description="Disordered" evidence="5">
    <location>
        <begin position="311"/>
        <end position="353"/>
    </location>
</feature>
<evidence type="ECO:0000259" key="6">
    <source>
        <dbReference type="PROSITE" id="PS50089"/>
    </source>
</evidence>
<evidence type="ECO:0000313" key="7">
    <source>
        <dbReference type="EMBL" id="KAK7198912.1"/>
    </source>
</evidence>
<sequence length="688" mass="69142">MASFARDLRSLEATSQLPPSTPQQLFTPSTVLLPATVGPGLTATVAASACPGAAAGLCLPMPQTPLCMATLSGLFSFPVSPLLGSNSALPGAGEGHAAVRAHRLCSCGSTASRPSLRPPLLSEPTALQEGGRGPYGVEAHAFPALGSVGDELGLHPLTSASSAATTRLSRSTPDSSLMVSHAMTTAPSTDGDDVSASPPPPPLTSTTTADATTSIRPVRCARRRLHTAPPAHGVTPLTEPPPAWGAAAADAARTPPSAYRDPGTGAAERGAARAGVGGRVHVPLCESAVVMMTSPVPLGCGAGMPSSPFGPAAASLPRSGPASDKRSGHRRSSSAADAAHNSNGNSGGRRLGRCGRTSTIAFVPIGVQQTSTAFTPGTSDCFPACPLVPPPDLSGVVGAPASALTPATPPLQILSPAEQRQLHPQQSQYRTISCAPAAAASITAILAAPEVSWHSLPSGRVATPPSAVDSHSQHFIVGCGSVPAPDTPVAYVCSSSSSTATPRAVSPRTLTTSPALSAASELQRASASRYTMWTPAGPTYRSMLLHGDGCNSGSSTAAASGVGSCGAFGLGVPLGSSQVHLHCTPVPLDDTESVCGICLEGRAAAGLVVSLDTTEKAGAPVGNGASAAVEDSDEAEQGAVRGGVKPGSCLLSLPCGHCYHQNCVQRWLMTSHICPTCRRDLSRDATQN</sequence>
<feature type="compositionally biased region" description="Low complexity" evidence="5">
    <location>
        <begin position="333"/>
        <end position="344"/>
    </location>
</feature>
<dbReference type="AlphaFoldDB" id="A0AAW0F109"/>
<feature type="compositionally biased region" description="Low complexity" evidence="5">
    <location>
        <begin position="244"/>
        <end position="258"/>
    </location>
</feature>
<gene>
    <name evidence="7" type="ORF">NESM_000857900</name>
</gene>
<feature type="region of interest" description="Disordered" evidence="5">
    <location>
        <begin position="184"/>
        <end position="275"/>
    </location>
</feature>
<dbReference type="EMBL" id="JAECZO010000188">
    <property type="protein sequence ID" value="KAK7198912.1"/>
    <property type="molecule type" value="Genomic_DNA"/>
</dbReference>
<feature type="domain" description="RING-type" evidence="6">
    <location>
        <begin position="595"/>
        <end position="678"/>
    </location>
</feature>
<dbReference type="GO" id="GO:0008270">
    <property type="term" value="F:zinc ion binding"/>
    <property type="evidence" value="ECO:0007669"/>
    <property type="project" value="UniProtKB-KW"/>
</dbReference>
<feature type="compositionally biased region" description="Low complexity" evidence="5">
    <location>
        <begin position="112"/>
        <end position="122"/>
    </location>
</feature>
<dbReference type="Gene3D" id="3.30.40.10">
    <property type="entry name" value="Zinc/RING finger domain, C3HC4 (zinc finger)"/>
    <property type="match status" value="1"/>
</dbReference>
<keyword evidence="2 4" id="KW-0863">Zinc-finger</keyword>
<keyword evidence="8" id="KW-1185">Reference proteome</keyword>